<dbReference type="PANTHER" id="PTHR33823:SF4">
    <property type="entry name" value="GENERAL STRESS PROTEIN 16O"/>
    <property type="match status" value="1"/>
</dbReference>
<evidence type="ECO:0000256" key="1">
    <source>
        <dbReference type="ARBA" id="ARBA00022723"/>
    </source>
</evidence>
<keyword evidence="5" id="KW-0175">Coiled coil</keyword>
<dbReference type="InterPro" id="IPR048487">
    <property type="entry name" value="DksA-like_N"/>
</dbReference>
<evidence type="ECO:0000313" key="9">
    <source>
        <dbReference type="Proteomes" id="UP000516105"/>
    </source>
</evidence>
<evidence type="ECO:0000313" key="8">
    <source>
        <dbReference type="EMBL" id="QNP45257.1"/>
    </source>
</evidence>
<dbReference type="Pfam" id="PF21173">
    <property type="entry name" value="DksA-like_N"/>
    <property type="match status" value="1"/>
</dbReference>
<dbReference type="EMBL" id="CP060782">
    <property type="protein sequence ID" value="QNP45257.1"/>
    <property type="molecule type" value="Genomic_DNA"/>
</dbReference>
<name>A0ABX6T5Z5_9SPHN</name>
<dbReference type="SUPFAM" id="SSF57716">
    <property type="entry name" value="Glucocorticoid receptor-like (DNA-binding domain)"/>
    <property type="match status" value="1"/>
</dbReference>
<gene>
    <name evidence="8" type="ORF">H9L14_11525</name>
</gene>
<reference evidence="8 9" key="1">
    <citation type="submission" date="2020-08" db="EMBL/GenBank/DDBJ databases">
        <title>Genome sequence of Sphingomonas sediminicola KACC 15039T.</title>
        <authorList>
            <person name="Hyun D.-W."/>
            <person name="Bae J.-W."/>
        </authorList>
    </citation>
    <scope>NUCLEOTIDE SEQUENCE [LARGE SCALE GENOMIC DNA]</scope>
    <source>
        <strain evidence="8 9">KACC 15039</strain>
    </source>
</reference>
<evidence type="ECO:0000256" key="2">
    <source>
        <dbReference type="ARBA" id="ARBA00022771"/>
    </source>
</evidence>
<accession>A0ABX6T5Z5</accession>
<feature type="coiled-coil region" evidence="5">
    <location>
        <begin position="1"/>
        <end position="28"/>
    </location>
</feature>
<keyword evidence="1" id="KW-0479">Metal-binding</keyword>
<dbReference type="Pfam" id="PF01258">
    <property type="entry name" value="zf-dskA_traR"/>
    <property type="match status" value="1"/>
</dbReference>
<dbReference type="Proteomes" id="UP000516105">
    <property type="component" value="Chromosome"/>
</dbReference>
<evidence type="ECO:0000259" key="6">
    <source>
        <dbReference type="Pfam" id="PF01258"/>
    </source>
</evidence>
<dbReference type="PANTHER" id="PTHR33823">
    <property type="entry name" value="RNA POLYMERASE-BINDING TRANSCRIPTION FACTOR DKSA-RELATED"/>
    <property type="match status" value="1"/>
</dbReference>
<dbReference type="InterPro" id="IPR000962">
    <property type="entry name" value="Znf_DskA_TraR"/>
</dbReference>
<feature type="domain" description="DnaK suppressor protein-like N-terminal" evidence="7">
    <location>
        <begin position="9"/>
        <end position="71"/>
    </location>
</feature>
<keyword evidence="2" id="KW-0863">Zinc-finger</keyword>
<evidence type="ECO:0000259" key="7">
    <source>
        <dbReference type="Pfam" id="PF21173"/>
    </source>
</evidence>
<feature type="zinc finger region" description="dksA C4-type" evidence="4">
    <location>
        <begin position="79"/>
        <end position="103"/>
    </location>
</feature>
<keyword evidence="9" id="KW-1185">Reference proteome</keyword>
<proteinExistence type="predicted"/>
<evidence type="ECO:0000256" key="3">
    <source>
        <dbReference type="ARBA" id="ARBA00022833"/>
    </source>
</evidence>
<organism evidence="8 9">
    <name type="scientific">Sphingomonas sediminicola</name>
    <dbReference type="NCBI Taxonomy" id="386874"/>
    <lineage>
        <taxon>Bacteria</taxon>
        <taxon>Pseudomonadati</taxon>
        <taxon>Pseudomonadota</taxon>
        <taxon>Alphaproteobacteria</taxon>
        <taxon>Sphingomonadales</taxon>
        <taxon>Sphingomonadaceae</taxon>
        <taxon>Sphingomonas</taxon>
    </lineage>
</organism>
<evidence type="ECO:0000256" key="4">
    <source>
        <dbReference type="PROSITE-ProRule" id="PRU00510"/>
    </source>
</evidence>
<dbReference type="Gene3D" id="1.20.120.910">
    <property type="entry name" value="DksA, coiled-coil domain"/>
    <property type="match status" value="1"/>
</dbReference>
<feature type="domain" description="Zinc finger DksA/TraR C4-type" evidence="6">
    <location>
        <begin position="74"/>
        <end position="108"/>
    </location>
</feature>
<sequence length="108" mass="11729">MTDTAAAKARLETSLAELEARLTQIARDLSEPLNADWDEQAIEKEDDAALEGQGVLIEREIASVKRALGRIEDGTYGECVRCGRDIAAGRLEARPEAALCIDCARQAE</sequence>
<protein>
    <submittedName>
        <fullName evidence="8">TraR/DksA family transcriptional regulator</fullName>
    </submittedName>
</protein>
<keyword evidence="3" id="KW-0862">Zinc</keyword>
<dbReference type="RefSeq" id="WP_187708213.1">
    <property type="nucleotide sequence ID" value="NZ_CP060782.1"/>
</dbReference>
<evidence type="ECO:0000256" key="5">
    <source>
        <dbReference type="SAM" id="Coils"/>
    </source>
</evidence>
<dbReference type="PROSITE" id="PS51128">
    <property type="entry name" value="ZF_DKSA_2"/>
    <property type="match status" value="1"/>
</dbReference>